<dbReference type="Proteomes" id="UP000517765">
    <property type="component" value="Unassembled WGS sequence"/>
</dbReference>
<feature type="region of interest" description="Disordered" evidence="1">
    <location>
        <begin position="150"/>
        <end position="169"/>
    </location>
</feature>
<accession>A0A5P0YN25</accession>
<gene>
    <name evidence="3" type="ORF">FNX44_005410</name>
    <name evidence="2" type="ORF">H3147_16385</name>
</gene>
<sequence>MHQPTTAALPDAYRPAPSIPRLITEITQETFWARYAIVRGDSDFHPEYAAQRERTALLLRAVIADLFALQSPGDDRAALDAVQAALAVRRADHLPPCEPESARQWLRTEYHEYEMSEAPHPPNCPGGCGGTGEVRLATLTYSAEGVPLHEEPVGCDRGEPKDPHSSDCRCGGSGEYWEGSERNVCSAYLPETDDPWSTMSKPPAAAFPGDAPF</sequence>
<dbReference type="EMBL" id="JABJXA010000095">
    <property type="protein sequence ID" value="MBB1260402.1"/>
    <property type="molecule type" value="Genomic_DNA"/>
</dbReference>
<organism evidence="3 4">
    <name type="scientific">Streptomyces alkaliterrae</name>
    <dbReference type="NCBI Taxonomy" id="2213162"/>
    <lineage>
        <taxon>Bacteria</taxon>
        <taxon>Bacillati</taxon>
        <taxon>Actinomycetota</taxon>
        <taxon>Actinomycetes</taxon>
        <taxon>Kitasatosporales</taxon>
        <taxon>Streptomycetaceae</taxon>
        <taxon>Streptomyces</taxon>
    </lineage>
</organism>
<feature type="compositionally biased region" description="Basic and acidic residues" evidence="1">
    <location>
        <begin position="150"/>
        <end position="167"/>
    </location>
</feature>
<comment type="caution">
    <text evidence="3">The sequence shown here is derived from an EMBL/GenBank/DDBJ whole genome shotgun (WGS) entry which is preliminary data.</text>
</comment>
<evidence type="ECO:0000313" key="4">
    <source>
        <dbReference type="Proteomes" id="UP000320857"/>
    </source>
</evidence>
<reference evidence="2" key="3">
    <citation type="journal article" name="Syst. Appl. Microbiol.">
        <title>Streptomyces alkaliterrae sp. nov., isolated from an alkaline soil, and emended descriptions of Streptomyces alkaliphilus, Streptomyces calidiresistens and Streptomyces durbertensis.</title>
        <authorList>
            <person name="Swiecimska M."/>
            <person name="Golinska P."/>
            <person name="Nouioui I."/>
            <person name="Wypij M."/>
            <person name="Rai M."/>
            <person name="Sangal V."/>
            <person name="Goodfellow M."/>
        </authorList>
    </citation>
    <scope>NUCLEOTIDE SEQUENCE</scope>
    <source>
        <strain evidence="2">OF8</strain>
    </source>
</reference>
<keyword evidence="4" id="KW-1185">Reference proteome</keyword>
<evidence type="ECO:0000256" key="1">
    <source>
        <dbReference type="SAM" id="MobiDB-lite"/>
    </source>
</evidence>
<evidence type="ECO:0000313" key="3">
    <source>
        <dbReference type="EMBL" id="MQS01320.1"/>
    </source>
</evidence>
<proteinExistence type="predicted"/>
<reference evidence="3 4" key="1">
    <citation type="submission" date="2019-10" db="EMBL/GenBank/DDBJ databases">
        <title>Streptomyces sp. nov., a novel actinobacterium isolated from alkaline environment.</title>
        <authorList>
            <person name="Golinska P."/>
        </authorList>
    </citation>
    <scope>NUCLEOTIDE SEQUENCE [LARGE SCALE GENOMIC DNA]</scope>
    <source>
        <strain evidence="3 4">OF1</strain>
    </source>
</reference>
<name>A0A5P0YN25_9ACTN</name>
<dbReference type="EMBL" id="VJYK02000035">
    <property type="protein sequence ID" value="MQS01320.1"/>
    <property type="molecule type" value="Genomic_DNA"/>
</dbReference>
<dbReference type="RefSeq" id="WP_143646794.1">
    <property type="nucleotide sequence ID" value="NZ_JABJXA010000095.1"/>
</dbReference>
<protein>
    <submittedName>
        <fullName evidence="3">Uncharacterized protein</fullName>
    </submittedName>
</protein>
<feature type="compositionally biased region" description="Low complexity" evidence="1">
    <location>
        <begin position="202"/>
        <end position="213"/>
    </location>
</feature>
<dbReference type="Proteomes" id="UP000320857">
    <property type="component" value="Unassembled WGS sequence"/>
</dbReference>
<dbReference type="OrthoDB" id="4140583at2"/>
<reference evidence="5" key="2">
    <citation type="submission" date="2020-05" db="EMBL/GenBank/DDBJ databases">
        <title>Classification of alakaliphilic streptomycetes isolated from an alkaline soil next to Lonar Crater, India and a proposal for the recognition of Streptomyces alkaliterrae sp. nov.</title>
        <authorList>
            <person name="Golinska P."/>
        </authorList>
    </citation>
    <scope>NUCLEOTIDE SEQUENCE [LARGE SCALE GENOMIC DNA]</scope>
    <source>
        <strain evidence="5">OF8</strain>
    </source>
</reference>
<evidence type="ECO:0000313" key="2">
    <source>
        <dbReference type="EMBL" id="MBB1260402.1"/>
    </source>
</evidence>
<dbReference type="AlphaFoldDB" id="A0A5P0YN25"/>
<feature type="region of interest" description="Disordered" evidence="1">
    <location>
        <begin position="193"/>
        <end position="213"/>
    </location>
</feature>
<evidence type="ECO:0000313" key="5">
    <source>
        <dbReference type="Proteomes" id="UP000517765"/>
    </source>
</evidence>